<keyword evidence="4" id="KW-1185">Reference proteome</keyword>
<dbReference type="SMART" id="SM00634">
    <property type="entry name" value="BID_1"/>
    <property type="match status" value="4"/>
</dbReference>
<feature type="domain" description="Big-1" evidence="2">
    <location>
        <begin position="82"/>
        <end position="179"/>
    </location>
</feature>
<sequence>MALALTLTPSSVTTGQTFQAAVTGAAAGELITFTYDAAVPQTAVADLSGNASVTFTGTTSGVVTAAGATSGAATATVTVTAPLNCEVTVTSTPANPTAGQPVTLTATVTCDGTPVEGATVIFATTSGSLGVGVTTAAGQATLTTSLLPLGLNVVTATVTAATTTCTCIGISASVNVTVTAASDCVVTLTSTPANPTAGQPVTFTATVTCNGAPVSGATVLFATTSGSLGVGVTTALGQATLTTSLLPVGANVVTATVTAANTTCTCIGIAATATVNVTAPQNCAVTLTSTPANPTAGQPVTLTATVTCGGAPVSGATVLFTTTSGSLGVGTTTAAGQATLTTSTLPAGANVVTATVIAGTSTCTCIGVAGTATVNVGAAQSCSVTLTSSPARPTAGQPVTLTATVTCGGAPVPGAVVLFSTTSGPVGIGLTNASGQATVTTSALPAGSTVVTATVLTASPTCNCVGVFGTVTVTVGAGGGTSLTAHPACYRINTPPLPSAFATATFSASGATPGATVTFHLDGAAGPVVCTAVADASGNASCTATLTVSQVLFVSYTATSGGASSSSTLSICLT</sequence>
<dbReference type="Gene3D" id="2.60.40.10">
    <property type="entry name" value="Immunoglobulins"/>
    <property type="match status" value="4"/>
</dbReference>
<dbReference type="InterPro" id="IPR013783">
    <property type="entry name" value="Ig-like_fold"/>
</dbReference>
<evidence type="ECO:0000313" key="3">
    <source>
        <dbReference type="EMBL" id="MDT0458062.1"/>
    </source>
</evidence>
<comment type="similarity">
    <text evidence="1">Belongs to the intimin/invasin family.</text>
</comment>
<reference evidence="3" key="1">
    <citation type="submission" date="2024-05" db="EMBL/GenBank/DDBJ databases">
        <title>30 novel species of actinomycetes from the DSMZ collection.</title>
        <authorList>
            <person name="Nouioui I."/>
        </authorList>
    </citation>
    <scope>NUCLEOTIDE SEQUENCE</scope>
    <source>
        <strain evidence="3">DSM 41527</strain>
    </source>
</reference>
<dbReference type="Proteomes" id="UP001180551">
    <property type="component" value="Unassembled WGS sequence"/>
</dbReference>
<name>A0ABU2TAW2_9ACTN</name>
<evidence type="ECO:0000259" key="2">
    <source>
        <dbReference type="PROSITE" id="PS51127"/>
    </source>
</evidence>
<feature type="domain" description="Big-1" evidence="2">
    <location>
        <begin position="181"/>
        <end position="278"/>
    </location>
</feature>
<protein>
    <submittedName>
        <fullName evidence="3">Ig-like domain-containing protein</fullName>
    </submittedName>
</protein>
<dbReference type="SUPFAM" id="SSF49373">
    <property type="entry name" value="Invasin/intimin cell-adhesion fragments"/>
    <property type="match status" value="4"/>
</dbReference>
<dbReference type="PROSITE" id="PS51127">
    <property type="entry name" value="BIG1"/>
    <property type="match status" value="3"/>
</dbReference>
<evidence type="ECO:0000256" key="1">
    <source>
        <dbReference type="ARBA" id="ARBA00010116"/>
    </source>
</evidence>
<feature type="domain" description="Big-1" evidence="2">
    <location>
        <begin position="280"/>
        <end position="387"/>
    </location>
</feature>
<dbReference type="RefSeq" id="WP_311625161.1">
    <property type="nucleotide sequence ID" value="NZ_JAVRFE010000026.1"/>
</dbReference>
<accession>A0ABU2TAW2</accession>
<dbReference type="InterPro" id="IPR003344">
    <property type="entry name" value="Big_1_dom"/>
</dbReference>
<evidence type="ECO:0000313" key="4">
    <source>
        <dbReference type="Proteomes" id="UP001180551"/>
    </source>
</evidence>
<proteinExistence type="inferred from homology"/>
<dbReference type="InterPro" id="IPR008964">
    <property type="entry name" value="Invasin/intimin_cell_adhesion"/>
</dbReference>
<organism evidence="3 4">
    <name type="scientific">Streptomyces mooreae</name>
    <dbReference type="NCBI Taxonomy" id="3075523"/>
    <lineage>
        <taxon>Bacteria</taxon>
        <taxon>Bacillati</taxon>
        <taxon>Actinomycetota</taxon>
        <taxon>Actinomycetes</taxon>
        <taxon>Kitasatosporales</taxon>
        <taxon>Streptomycetaceae</taxon>
        <taxon>Streptomyces</taxon>
    </lineage>
</organism>
<gene>
    <name evidence="3" type="ORF">RM550_20345</name>
</gene>
<dbReference type="EMBL" id="JAVRFE010000026">
    <property type="protein sequence ID" value="MDT0458062.1"/>
    <property type="molecule type" value="Genomic_DNA"/>
</dbReference>
<comment type="caution">
    <text evidence="3">The sequence shown here is derived from an EMBL/GenBank/DDBJ whole genome shotgun (WGS) entry which is preliminary data.</text>
</comment>